<reference evidence="1 2" key="1">
    <citation type="journal article" date="2019" name="Nat. Ecol. Evol.">
        <title>Megaphylogeny resolves global patterns of mushroom evolution.</title>
        <authorList>
            <person name="Varga T."/>
            <person name="Krizsan K."/>
            <person name="Foldi C."/>
            <person name="Dima B."/>
            <person name="Sanchez-Garcia M."/>
            <person name="Sanchez-Ramirez S."/>
            <person name="Szollosi G.J."/>
            <person name="Szarkandi J.G."/>
            <person name="Papp V."/>
            <person name="Albert L."/>
            <person name="Andreopoulos W."/>
            <person name="Angelini C."/>
            <person name="Antonin V."/>
            <person name="Barry K.W."/>
            <person name="Bougher N.L."/>
            <person name="Buchanan P."/>
            <person name="Buyck B."/>
            <person name="Bense V."/>
            <person name="Catcheside P."/>
            <person name="Chovatia M."/>
            <person name="Cooper J."/>
            <person name="Damon W."/>
            <person name="Desjardin D."/>
            <person name="Finy P."/>
            <person name="Geml J."/>
            <person name="Haridas S."/>
            <person name="Hughes K."/>
            <person name="Justo A."/>
            <person name="Karasinski D."/>
            <person name="Kautmanova I."/>
            <person name="Kiss B."/>
            <person name="Kocsube S."/>
            <person name="Kotiranta H."/>
            <person name="LaButti K.M."/>
            <person name="Lechner B.E."/>
            <person name="Liimatainen K."/>
            <person name="Lipzen A."/>
            <person name="Lukacs Z."/>
            <person name="Mihaltcheva S."/>
            <person name="Morgado L.N."/>
            <person name="Niskanen T."/>
            <person name="Noordeloos M.E."/>
            <person name="Ohm R.A."/>
            <person name="Ortiz-Santana B."/>
            <person name="Ovrebo C."/>
            <person name="Racz N."/>
            <person name="Riley R."/>
            <person name="Savchenko A."/>
            <person name="Shiryaev A."/>
            <person name="Soop K."/>
            <person name="Spirin V."/>
            <person name="Szebenyi C."/>
            <person name="Tomsovsky M."/>
            <person name="Tulloss R.E."/>
            <person name="Uehling J."/>
            <person name="Grigoriev I.V."/>
            <person name="Vagvolgyi C."/>
            <person name="Papp T."/>
            <person name="Martin F.M."/>
            <person name="Miettinen O."/>
            <person name="Hibbett D.S."/>
            <person name="Nagy L.G."/>
        </authorList>
    </citation>
    <scope>NUCLEOTIDE SEQUENCE [LARGE SCALE GENOMIC DNA]</scope>
    <source>
        <strain evidence="1 2">NL-1719</strain>
    </source>
</reference>
<accession>A0ACD3B4M4</accession>
<dbReference type="EMBL" id="ML208283">
    <property type="protein sequence ID" value="TFK72627.1"/>
    <property type="molecule type" value="Genomic_DNA"/>
</dbReference>
<evidence type="ECO:0000313" key="1">
    <source>
        <dbReference type="EMBL" id="TFK72627.1"/>
    </source>
</evidence>
<sequence>MITRSTIVPLLLFLAQGARIALAQNSTFYYACFPPSFTDLNTLSTGCPSTSDAVTVVAQVFWSKCICAQMLDQTTDSAFTYCTSTAPPPDPNDVTFTSLCSGDKLQASNEDTCSSQSDLDTIAHTACSGASTAAQVLSALCSDKNPIGLVVTVLTRFKIGGVVLQLLGVACKLNPTFATVPVNAICGGIDALQGSCTNSKTATASNAAVSTFSNPTGFVLVWIPLLVSILLRI</sequence>
<dbReference type="Proteomes" id="UP000308600">
    <property type="component" value="Unassembled WGS sequence"/>
</dbReference>
<gene>
    <name evidence="1" type="ORF">BDN72DRAFT_835918</name>
</gene>
<keyword evidence="2" id="KW-1185">Reference proteome</keyword>
<proteinExistence type="predicted"/>
<name>A0ACD3B4M4_9AGAR</name>
<evidence type="ECO:0000313" key="2">
    <source>
        <dbReference type="Proteomes" id="UP000308600"/>
    </source>
</evidence>
<organism evidence="1 2">
    <name type="scientific">Pluteus cervinus</name>
    <dbReference type="NCBI Taxonomy" id="181527"/>
    <lineage>
        <taxon>Eukaryota</taxon>
        <taxon>Fungi</taxon>
        <taxon>Dikarya</taxon>
        <taxon>Basidiomycota</taxon>
        <taxon>Agaricomycotina</taxon>
        <taxon>Agaricomycetes</taxon>
        <taxon>Agaricomycetidae</taxon>
        <taxon>Agaricales</taxon>
        <taxon>Pluteineae</taxon>
        <taxon>Pluteaceae</taxon>
        <taxon>Pluteus</taxon>
    </lineage>
</organism>
<protein>
    <submittedName>
        <fullName evidence="1">Uncharacterized protein</fullName>
    </submittedName>
</protein>